<sequence length="337" mass="37680">MKIRTLFGLLALCGSLLVSSTAKAGGPACVSRFINPITDVCWSCLFPMTLGSVPLIPSIYPDTNNPTMPISFCPKPPPIFMQIGLNIGYWEPYALTDVTRVPYCMVNMGMQLAGANQQKLGGRTTARDSGSSDGGFYHAHWYKYPLIYWLQLMQSAACMATDNFDVAYLTEVDPLWDDDELAFILNPEAILFGNPIAQLACVPESIATTTNVVLPFDFLFWCLGSQGSAYPLTGNTNYRDTPIQAGTLIMERLNYKLHRQGMVWETRGEDGAVCYQYPTPILPKSRYRYQMSAPITDAAWCHPYTTTTTIWEMGHDNPTTGDNFGYVQWRKRNCVFL</sequence>
<accession>A0A0H3ZPG0</accession>
<keyword evidence="1" id="KW-0732">Signal</keyword>
<dbReference type="AlphaFoldDB" id="A0A0H3ZPG0"/>
<protein>
    <submittedName>
        <fullName evidence="2">IncF plasmid conjugative transfer pilus assemblyprotein TraU</fullName>
    </submittedName>
</protein>
<reference evidence="2" key="1">
    <citation type="journal article" date="2015" name="MBio">
        <title>Eco-Evolutionary Dynamics of Episomes among Ecologically Cohesive Bacterial Populations.</title>
        <authorList>
            <person name="Xue H."/>
            <person name="Cordero O.X."/>
            <person name="Camas F.M."/>
            <person name="Trimble W."/>
            <person name="Meyer F."/>
            <person name="Guglielmini J."/>
            <person name="Rocha E.P."/>
            <person name="Polz M.F."/>
        </authorList>
    </citation>
    <scope>NUCLEOTIDE SEQUENCE</scope>
    <source>
        <strain evidence="2">FF_112</strain>
    </source>
</reference>
<dbReference type="NCBIfam" id="NF010297">
    <property type="entry name" value="PRK13737.1"/>
    <property type="match status" value="1"/>
</dbReference>
<feature type="signal peptide" evidence="1">
    <location>
        <begin position="1"/>
        <end position="24"/>
    </location>
</feature>
<proteinExistence type="predicted"/>
<dbReference type="InterPro" id="IPR009649">
    <property type="entry name" value="TraU"/>
</dbReference>
<dbReference type="EMBL" id="KP795485">
    <property type="protein sequence ID" value="AKN36337.1"/>
    <property type="molecule type" value="Genomic_DNA"/>
</dbReference>
<evidence type="ECO:0000256" key="1">
    <source>
        <dbReference type="SAM" id="SignalP"/>
    </source>
</evidence>
<organism evidence="2">
    <name type="scientific">Vibrio tasmaniensis</name>
    <dbReference type="NCBI Taxonomy" id="212663"/>
    <lineage>
        <taxon>Bacteria</taxon>
        <taxon>Pseudomonadati</taxon>
        <taxon>Pseudomonadota</taxon>
        <taxon>Gammaproteobacteria</taxon>
        <taxon>Vibrionales</taxon>
        <taxon>Vibrionaceae</taxon>
        <taxon>Vibrio</taxon>
    </lineage>
</organism>
<dbReference type="Pfam" id="PF06834">
    <property type="entry name" value="TraU"/>
    <property type="match status" value="1"/>
</dbReference>
<feature type="chain" id="PRO_5005205008" evidence="1">
    <location>
        <begin position="25"/>
        <end position="337"/>
    </location>
</feature>
<evidence type="ECO:0000313" key="2">
    <source>
        <dbReference type="EMBL" id="AKN36337.1"/>
    </source>
</evidence>
<name>A0A0H3ZPG0_9VIBR</name>